<dbReference type="InterPro" id="IPR039564">
    <property type="entry name" value="Peptidase_C39-like"/>
</dbReference>
<dbReference type="AlphaFoldDB" id="A0A644X827"/>
<dbReference type="Pfam" id="PF13529">
    <property type="entry name" value="Peptidase_C39_2"/>
    <property type="match status" value="1"/>
</dbReference>
<protein>
    <recommendedName>
        <fullName evidence="1">Peptidase C39-like domain-containing protein</fullName>
    </recommendedName>
</protein>
<comment type="caution">
    <text evidence="2">The sequence shown here is derived from an EMBL/GenBank/DDBJ whole genome shotgun (WGS) entry which is preliminary data.</text>
</comment>
<evidence type="ECO:0000259" key="1">
    <source>
        <dbReference type="Pfam" id="PF13529"/>
    </source>
</evidence>
<feature type="domain" description="Peptidase C39-like" evidence="1">
    <location>
        <begin position="130"/>
        <end position="263"/>
    </location>
</feature>
<sequence length="300" mass="31908">MKRGSRLKKLLAVSVLAVVCIGTAELAVCRVADPALYERIMAPVRRTASSAWALASAGARTVYDAASDGASRAWDKASSAVTGALRKDGEELESQAVLEPDEEPVPLADPAVTALEQRETGEVLTGGNREVFYYNQADEAWSDQPYGRDTLGRYGCGPTCLSMAVSSLTDRTVDPGEIARWAAENGHWARRSGSYLSIVKGAAAAYGLEVESLPDCDAERLRLELAAGKMAVALMTKGHFTNGGHFILLRGATLDGGILVADPSSRERSLAVWDPQVILDELSKSRSSGAPLWLLSPADS</sequence>
<dbReference type="Gene3D" id="3.90.70.10">
    <property type="entry name" value="Cysteine proteinases"/>
    <property type="match status" value="1"/>
</dbReference>
<organism evidence="2">
    <name type="scientific">bioreactor metagenome</name>
    <dbReference type="NCBI Taxonomy" id="1076179"/>
    <lineage>
        <taxon>unclassified sequences</taxon>
        <taxon>metagenomes</taxon>
        <taxon>ecological metagenomes</taxon>
    </lineage>
</organism>
<dbReference type="EMBL" id="VSSQ01001904">
    <property type="protein sequence ID" value="MPM11968.1"/>
    <property type="molecule type" value="Genomic_DNA"/>
</dbReference>
<reference evidence="2" key="1">
    <citation type="submission" date="2019-08" db="EMBL/GenBank/DDBJ databases">
        <authorList>
            <person name="Kucharzyk K."/>
            <person name="Murdoch R.W."/>
            <person name="Higgins S."/>
            <person name="Loffler F."/>
        </authorList>
    </citation>
    <scope>NUCLEOTIDE SEQUENCE</scope>
</reference>
<accession>A0A644X827</accession>
<evidence type="ECO:0000313" key="2">
    <source>
        <dbReference type="EMBL" id="MPM11968.1"/>
    </source>
</evidence>
<name>A0A644X827_9ZZZZ</name>
<proteinExistence type="predicted"/>
<gene>
    <name evidence="2" type="ORF">SDC9_58319</name>
</gene>